<sequence>MLVAHMHQGNLYRHESLGKGEAAQQLGSSKVTHRATSVRDFADGQGNRKEGKNFIERLNRPNETRASRGSARSSVRRRRCRHSARTGERVGSTAAASVPAWPITCTSSGARYTTHGGSPSLRAAIAPLVPYPVCRALARVTAITARRLVRIAAVELVVDRDILETRVSLRRSYRSSGQLYVARRPVTSTCNSLSASPRLSPSFIFHML</sequence>
<feature type="compositionally biased region" description="Basic and acidic residues" evidence="1">
    <location>
        <begin position="42"/>
        <end position="66"/>
    </location>
</feature>
<keyword evidence="3" id="KW-1185">Reference proteome</keyword>
<protein>
    <submittedName>
        <fullName evidence="2">Uncharacterized protein</fullName>
    </submittedName>
</protein>
<gene>
    <name evidence="2" type="ORF">TKK_010249</name>
</gene>
<evidence type="ECO:0000256" key="1">
    <source>
        <dbReference type="SAM" id="MobiDB-lite"/>
    </source>
</evidence>
<feature type="compositionally biased region" description="Basic residues" evidence="1">
    <location>
        <begin position="74"/>
        <end position="84"/>
    </location>
</feature>
<accession>A0ABD2WSJ1</accession>
<reference evidence="2 3" key="1">
    <citation type="journal article" date="2024" name="bioRxiv">
        <title>A reference genome for Trichogramma kaykai: A tiny desert-dwelling parasitoid wasp with competing sex-ratio distorters.</title>
        <authorList>
            <person name="Culotta J."/>
            <person name="Lindsey A.R."/>
        </authorList>
    </citation>
    <scope>NUCLEOTIDE SEQUENCE [LARGE SCALE GENOMIC DNA]</scope>
    <source>
        <strain evidence="2 3">KSX58</strain>
    </source>
</reference>
<organism evidence="2 3">
    <name type="scientific">Trichogramma kaykai</name>
    <dbReference type="NCBI Taxonomy" id="54128"/>
    <lineage>
        <taxon>Eukaryota</taxon>
        <taxon>Metazoa</taxon>
        <taxon>Ecdysozoa</taxon>
        <taxon>Arthropoda</taxon>
        <taxon>Hexapoda</taxon>
        <taxon>Insecta</taxon>
        <taxon>Pterygota</taxon>
        <taxon>Neoptera</taxon>
        <taxon>Endopterygota</taxon>
        <taxon>Hymenoptera</taxon>
        <taxon>Apocrita</taxon>
        <taxon>Proctotrupomorpha</taxon>
        <taxon>Chalcidoidea</taxon>
        <taxon>Trichogrammatidae</taxon>
        <taxon>Trichogramma</taxon>
    </lineage>
</organism>
<proteinExistence type="predicted"/>
<name>A0ABD2WSJ1_9HYME</name>
<dbReference type="Proteomes" id="UP001627154">
    <property type="component" value="Unassembled WGS sequence"/>
</dbReference>
<dbReference type="EMBL" id="JBJJXI010000078">
    <property type="protein sequence ID" value="KAL3395715.1"/>
    <property type="molecule type" value="Genomic_DNA"/>
</dbReference>
<evidence type="ECO:0000313" key="2">
    <source>
        <dbReference type="EMBL" id="KAL3395715.1"/>
    </source>
</evidence>
<comment type="caution">
    <text evidence="2">The sequence shown here is derived from an EMBL/GenBank/DDBJ whole genome shotgun (WGS) entry which is preliminary data.</text>
</comment>
<evidence type="ECO:0000313" key="3">
    <source>
        <dbReference type="Proteomes" id="UP001627154"/>
    </source>
</evidence>
<dbReference type="AlphaFoldDB" id="A0ABD2WSJ1"/>
<feature type="region of interest" description="Disordered" evidence="1">
    <location>
        <begin position="42"/>
        <end position="91"/>
    </location>
</feature>